<keyword evidence="4" id="KW-1185">Reference proteome</keyword>
<protein>
    <recommendedName>
        <fullName evidence="2">Heterokaryon incompatibility domain-containing protein</fullName>
    </recommendedName>
</protein>
<dbReference type="Proteomes" id="UP000758155">
    <property type="component" value="Unassembled WGS sequence"/>
</dbReference>
<organism evidence="3 4">
    <name type="scientific">Didymella heteroderae</name>
    <dbReference type="NCBI Taxonomy" id="1769908"/>
    <lineage>
        <taxon>Eukaryota</taxon>
        <taxon>Fungi</taxon>
        <taxon>Dikarya</taxon>
        <taxon>Ascomycota</taxon>
        <taxon>Pezizomycotina</taxon>
        <taxon>Dothideomycetes</taxon>
        <taxon>Pleosporomycetidae</taxon>
        <taxon>Pleosporales</taxon>
        <taxon>Pleosporineae</taxon>
        <taxon>Didymellaceae</taxon>
        <taxon>Didymella</taxon>
    </lineage>
</organism>
<dbReference type="PANTHER" id="PTHR24148:SF64">
    <property type="entry name" value="HETEROKARYON INCOMPATIBILITY DOMAIN-CONTAINING PROTEIN"/>
    <property type="match status" value="1"/>
</dbReference>
<sequence length="631" mass="71937">MTNVYDNASLANRTDTHIRLIELLPGPVWCDGKEFDVSCKFHVRSLFDVPKYTAISYMWGQNNAIVDIVLDGAPFTVRPNLFELLLTLSRIKSYPGYLWVDALCIDQGSIQERNHQVALMGKIYSNAEGVIVWLGSKHGGVSEAIEHLRTTGEGWDDIFNPFGLVPEPRWHKHAKSQLFMLPASAESTPHPHLEEWYMWTPSSQVPWSSISDNNNKLADQPSLAETPFEAKRRILAGYFVDSYTSSQNLLALCTHPYWSRAWIVQELVLADNICLQCGDSRLIDIDDLTSRLEYIRSWLKPGESQNRDSTVVRRLLDSPAARLLNKRRMWQDHGGNRFINPWDTASGMLGCSDVRDRVYAMSALMDPELAITPDYNKSPSELFEYIFEQHLKRTGTFSGPIWNLQSMLELGDEEPIVQRARQFGSIEWISRGQLANATTHKTPTRPGAYGTNSQSSGAHLRPDSSFAITNFTKVVSKDDYRYAESTINYRPNQTSREYYKDVPREDDGMTTNEGLQYEHNKREIPGVKGDLSEWATLVWRLMTLGEVTGAGLMTLEARNPMNLLWYMGKTRIRSKLWMCQKAIDGLEWRQLGEERLGKLLVKAWSSGYECTKEAMKDVQTVAERTGLWGRK</sequence>
<reference evidence="3" key="1">
    <citation type="submission" date="2019-04" db="EMBL/GenBank/DDBJ databases">
        <title>Sequencing of skin fungus with MAO and IRED activity.</title>
        <authorList>
            <person name="Marsaioli A.J."/>
            <person name="Bonatto J.M.C."/>
            <person name="Reis Junior O."/>
        </authorList>
    </citation>
    <scope>NUCLEOTIDE SEQUENCE</scope>
    <source>
        <strain evidence="3">28M1</strain>
    </source>
</reference>
<evidence type="ECO:0000313" key="3">
    <source>
        <dbReference type="EMBL" id="KAF3043817.1"/>
    </source>
</evidence>
<dbReference type="PANTHER" id="PTHR24148">
    <property type="entry name" value="ANKYRIN REPEAT DOMAIN-CONTAINING PROTEIN 39 HOMOLOG-RELATED"/>
    <property type="match status" value="1"/>
</dbReference>
<comment type="caution">
    <text evidence="3">The sequence shown here is derived from an EMBL/GenBank/DDBJ whole genome shotgun (WGS) entry which is preliminary data.</text>
</comment>
<accession>A0A9P4WWE2</accession>
<name>A0A9P4WWE2_9PLEO</name>
<dbReference type="AlphaFoldDB" id="A0A9P4WWE2"/>
<dbReference type="OrthoDB" id="20729at2759"/>
<proteinExistence type="predicted"/>
<dbReference type="InterPro" id="IPR052895">
    <property type="entry name" value="HetReg/Transcr_Mod"/>
</dbReference>
<gene>
    <name evidence="3" type="ORF">E8E12_010549</name>
</gene>
<evidence type="ECO:0000256" key="1">
    <source>
        <dbReference type="SAM" id="MobiDB-lite"/>
    </source>
</evidence>
<dbReference type="Pfam" id="PF06985">
    <property type="entry name" value="HET"/>
    <property type="match status" value="1"/>
</dbReference>
<evidence type="ECO:0000313" key="4">
    <source>
        <dbReference type="Proteomes" id="UP000758155"/>
    </source>
</evidence>
<dbReference type="InterPro" id="IPR010730">
    <property type="entry name" value="HET"/>
</dbReference>
<evidence type="ECO:0000259" key="2">
    <source>
        <dbReference type="Pfam" id="PF06985"/>
    </source>
</evidence>
<feature type="region of interest" description="Disordered" evidence="1">
    <location>
        <begin position="438"/>
        <end position="458"/>
    </location>
</feature>
<dbReference type="EMBL" id="SWKV01000011">
    <property type="protein sequence ID" value="KAF3043817.1"/>
    <property type="molecule type" value="Genomic_DNA"/>
</dbReference>
<feature type="domain" description="Heterokaryon incompatibility" evidence="2">
    <location>
        <begin position="52"/>
        <end position="266"/>
    </location>
</feature>